<dbReference type="OrthoDB" id="331341at2759"/>
<accession>A0A5N5I0C8</accession>
<dbReference type="PANTHER" id="PTHR13138:SF3">
    <property type="entry name" value="CD2 ANTIGEN CYTOPLASMIC TAIL-BINDING PROTEIN 2"/>
    <property type="match status" value="1"/>
</dbReference>
<dbReference type="PANTHER" id="PTHR13138">
    <property type="entry name" value="PROTEIN LIN1"/>
    <property type="match status" value="1"/>
</dbReference>
<comment type="caution">
    <text evidence="3">The sequence shown here is derived from an EMBL/GenBank/DDBJ whole genome shotgun (WGS) entry which is preliminary data.</text>
</comment>
<dbReference type="InterPro" id="IPR039905">
    <property type="entry name" value="CD2BP2/Lin1"/>
</dbReference>
<dbReference type="InterPro" id="IPR041591">
    <property type="entry name" value="OCRE"/>
</dbReference>
<reference evidence="4" key="2">
    <citation type="submission" date="2019-10" db="EMBL/GenBank/DDBJ databases">
        <title>A de novo genome assembly of a pear dwarfing rootstock.</title>
        <authorList>
            <person name="Wang F."/>
            <person name="Wang J."/>
            <person name="Li S."/>
            <person name="Zhang Y."/>
            <person name="Fang M."/>
            <person name="Ma L."/>
            <person name="Zhao Y."/>
            <person name="Jiang S."/>
        </authorList>
    </citation>
    <scope>NUCLEOTIDE SEQUENCE [LARGE SCALE GENOMIC DNA]</scope>
</reference>
<dbReference type="AlphaFoldDB" id="A0A5N5I0C8"/>
<evidence type="ECO:0000259" key="2">
    <source>
        <dbReference type="Pfam" id="PF17780"/>
    </source>
</evidence>
<reference evidence="3 4" key="1">
    <citation type="submission" date="2019-09" db="EMBL/GenBank/DDBJ databases">
        <authorList>
            <person name="Ou C."/>
        </authorList>
    </citation>
    <scope>NUCLEOTIDE SEQUENCE [LARGE SCALE GENOMIC DNA]</scope>
    <source>
        <strain evidence="3">S2</strain>
        <tissue evidence="3">Leaf</tissue>
    </source>
</reference>
<feature type="region of interest" description="Disordered" evidence="1">
    <location>
        <begin position="265"/>
        <end position="314"/>
    </location>
</feature>
<organism evidence="3 4">
    <name type="scientific">Pyrus ussuriensis x Pyrus communis</name>
    <dbReference type="NCBI Taxonomy" id="2448454"/>
    <lineage>
        <taxon>Eukaryota</taxon>
        <taxon>Viridiplantae</taxon>
        <taxon>Streptophyta</taxon>
        <taxon>Embryophyta</taxon>
        <taxon>Tracheophyta</taxon>
        <taxon>Spermatophyta</taxon>
        <taxon>Magnoliopsida</taxon>
        <taxon>eudicotyledons</taxon>
        <taxon>Gunneridae</taxon>
        <taxon>Pentapetalae</taxon>
        <taxon>rosids</taxon>
        <taxon>fabids</taxon>
        <taxon>Rosales</taxon>
        <taxon>Rosaceae</taxon>
        <taxon>Amygdaloideae</taxon>
        <taxon>Maleae</taxon>
        <taxon>Pyrus</taxon>
    </lineage>
</organism>
<feature type="compositionally biased region" description="Basic and acidic residues" evidence="1">
    <location>
        <begin position="66"/>
        <end position="75"/>
    </location>
</feature>
<protein>
    <submittedName>
        <fullName evidence="3">CD2 antigen cytoplasmic tail-binding protein 2-like</fullName>
    </submittedName>
</protein>
<evidence type="ECO:0000313" key="4">
    <source>
        <dbReference type="Proteomes" id="UP000327157"/>
    </source>
</evidence>
<gene>
    <name evidence="3" type="ORF">D8674_029495</name>
</gene>
<feature type="domain" description="OCRE" evidence="2">
    <location>
        <begin position="313"/>
        <end position="362"/>
    </location>
</feature>
<feature type="compositionally biased region" description="Basic and acidic residues" evidence="1">
    <location>
        <begin position="43"/>
        <end position="55"/>
    </location>
</feature>
<dbReference type="Proteomes" id="UP000327157">
    <property type="component" value="Chromosome 6"/>
</dbReference>
<dbReference type="GO" id="GO:0005682">
    <property type="term" value="C:U5 snRNP"/>
    <property type="evidence" value="ECO:0007669"/>
    <property type="project" value="InterPro"/>
</dbReference>
<evidence type="ECO:0000256" key="1">
    <source>
        <dbReference type="SAM" id="MobiDB-lite"/>
    </source>
</evidence>
<sequence>MEPDLPSRSNRKRPIPELSDSDSDSDRPTAERKVKFPKGKKAKREDEPVKIRRADEDDDEIGGEFPDPRFAAKEREKRRRFGDDGIGDDVSAAEVAYGEELDYDNFVDDGIQMDPFNLEKERKEGYFDAEGNFVEYAEGNRVKDAWLDSVEAGVTKLHVPIPKAEDDAADLPPEDEDIGKIKRRIADVLEEGETVLQALRRLKGDKKVKMSPETKRIFDQLTEDAVTLMDKHGEYDVNHEKKEIFEREAQGYETLARARLEGIPAAPVANDNNGGETAGDGYDMFGEDDDEDANAAARPSDSNGGGVGSSEGQNDYVFDETSGYYYSSSLGYYYDPSTGLYCSAASGVWYSYNEETGVYDEVCHHDQAASAAAATAAAAKL</sequence>
<name>A0A5N5I0C8_9ROSA</name>
<reference evidence="3 4" key="3">
    <citation type="submission" date="2019-11" db="EMBL/GenBank/DDBJ databases">
        <title>A de novo genome assembly of a pear dwarfing rootstock.</title>
        <authorList>
            <person name="Wang F."/>
            <person name="Wang J."/>
            <person name="Li S."/>
            <person name="Zhang Y."/>
            <person name="Fang M."/>
            <person name="Ma L."/>
            <person name="Zhao Y."/>
            <person name="Jiang S."/>
        </authorList>
    </citation>
    <scope>NUCLEOTIDE SEQUENCE [LARGE SCALE GENOMIC DNA]</scope>
    <source>
        <strain evidence="3">S2</strain>
        <tissue evidence="3">Leaf</tissue>
    </source>
</reference>
<keyword evidence="4" id="KW-1185">Reference proteome</keyword>
<feature type="region of interest" description="Disordered" evidence="1">
    <location>
        <begin position="1"/>
        <end position="88"/>
    </location>
</feature>
<feature type="compositionally biased region" description="Basic and acidic residues" evidence="1">
    <location>
        <begin position="24"/>
        <end position="34"/>
    </location>
</feature>
<dbReference type="EMBL" id="SMOL01000120">
    <property type="protein sequence ID" value="KAB2633248.1"/>
    <property type="molecule type" value="Genomic_DNA"/>
</dbReference>
<dbReference type="Pfam" id="PF17780">
    <property type="entry name" value="OCRE"/>
    <property type="match status" value="1"/>
</dbReference>
<proteinExistence type="predicted"/>
<evidence type="ECO:0000313" key="3">
    <source>
        <dbReference type="EMBL" id="KAB2633248.1"/>
    </source>
</evidence>